<dbReference type="WBParaSite" id="RSKR_0000698400.1">
    <property type="protein sequence ID" value="RSKR_0000698400.1"/>
    <property type="gene ID" value="RSKR_0000698400"/>
</dbReference>
<accession>A0AC35U372</accession>
<evidence type="ECO:0000313" key="1">
    <source>
        <dbReference type="Proteomes" id="UP000095286"/>
    </source>
</evidence>
<name>A0AC35U372_9BILA</name>
<reference evidence="2" key="1">
    <citation type="submission" date="2016-11" db="UniProtKB">
        <authorList>
            <consortium name="WormBaseParasite"/>
        </authorList>
    </citation>
    <scope>IDENTIFICATION</scope>
    <source>
        <strain evidence="2">KR3021</strain>
    </source>
</reference>
<proteinExistence type="predicted"/>
<organism evidence="1 2">
    <name type="scientific">Rhabditophanes sp. KR3021</name>
    <dbReference type="NCBI Taxonomy" id="114890"/>
    <lineage>
        <taxon>Eukaryota</taxon>
        <taxon>Metazoa</taxon>
        <taxon>Ecdysozoa</taxon>
        <taxon>Nematoda</taxon>
        <taxon>Chromadorea</taxon>
        <taxon>Rhabditida</taxon>
        <taxon>Tylenchina</taxon>
        <taxon>Panagrolaimomorpha</taxon>
        <taxon>Strongyloidoidea</taxon>
        <taxon>Alloionematidae</taxon>
        <taxon>Rhabditophanes</taxon>
    </lineage>
</organism>
<evidence type="ECO:0000313" key="2">
    <source>
        <dbReference type="WBParaSite" id="RSKR_0000698400.1"/>
    </source>
</evidence>
<protein>
    <submittedName>
        <fullName evidence="2">Polypeptide N-acetylgalactosaminyltransferase</fullName>
    </submittedName>
</protein>
<sequence>MKSLLGLRTYSDETKFSLDNNEWVTDKTFNISPGIQNLFNRSLHLEEGNPLNLMKKRIINYMHKEYRKPGNRSPTFTVCENECRVVSTFDNFDSLLVPKDHISRRAADTYYVNKDNCLRAHTSAHQFSLLKKGLDNFLVVGDVYRRDEIDRTHYPCFHQMEGVRLYTNEELFGAGDGPVKWSPFEYGLRNPQKQECHTIDAANVMEIKLKETLENLCRMLFGKDAQTRWVDAYFPFTHPSWELEVFYEGKWLEVLGCGVMEQKILQDSGCGDKVGWAFGLGLERLAMVLYKIPDIRLFWSKDSGFLSQFQGKTPEDDVTFKPVSAHPQLFMDLSFWLADGSNTPDMTSNVFDVIRSIGGDLIEQVSLIDEFQNKKSNKISHCYRLVYRSNERALTKDEILKFDTDAVVLPVPDKHNSQAIVTTKKSLAETFANMAEDPYIEFRDKENSKTPIDSIIHEKPDNTVTWQLFDTEQYLVKGRLKTGEDKYSANKFNQEAADAAKFDRSVPDSREPQCRVASYDTSQMEPTSIIITFHNEARSTLLRTVISAFRKSPKHLITEIILVDDFSADQGTGKDLAGIENVIVIRNTKREGLIRSRVKGAAIATSTVLTFLDSHCECNEKWLEPLLARVHENPLAVIAPVIDVINMDNFNYVSASADLRGGFDWNLVFKWEYLEPAAREKRRKNITAPVSSPIMAGGLFVITKKWFEKLGLYDTQLSTWGGENFELSFKAWQCGGSVEIAPCSRVGHVFRKAHPYTFPGGSGNVFQRNTKRAAAVWMDNFIEYYLARVPSAKFVQIGDIQERLDIRAKLNCKSFGWYLQNVYPELKIPVSPFTERYYLRKGDNCLDSLGKTNEGEKPGVYTCHNTLGNQEWSFNPKTQLITNPGNTLCLKLGSDGSLIFSKCSNAKKWTIDKLKGLLKQDKSCLSLENGSIIGVTCDETDNNQKWNLDRIK</sequence>
<dbReference type="Proteomes" id="UP000095286">
    <property type="component" value="Unplaced"/>
</dbReference>